<dbReference type="InterPro" id="IPR057601">
    <property type="entry name" value="Oar-like_b-barrel"/>
</dbReference>
<keyword evidence="6" id="KW-0472">Membrane</keyword>
<evidence type="ECO:0000256" key="3">
    <source>
        <dbReference type="ARBA" id="ARBA00022452"/>
    </source>
</evidence>
<sequence length="437" mass="47815">MTKGVSLFGRWNAAPSSQAFRAFASQENYFASDIQTSTLGSNQIFSSKIVNDLRFNFSNNDGAFEFRGLAADGAVSPPDSLIFPSFVDRNNTAVSIQLSTQNNAANVSSANLTQGKTVKTRQRQFQIVDTLSVVAGNHQLKFGADYRRLLPRFDSRSISISYVFATPASRASGVPTSVSVQGFAPNPGFRVENLSLFGQDTWRVDRRLTLTYGLRWEYNPPLSGERLPFSAVGLENPLAATLAPAGAKQWNTDYKNFAPRVGIAYTLSEKQTAVVRAGFGVYYDLGTGTALHGFNSFPYSSSRTLTGSQIRFPANEIDLQPQPFLDTTSPPYSSSFVFFDPNLKLPYTLQWKVSFEKGFGKNQTVTVSYVGAQGRKLLRAEQLRNYNAAFVRDRFGLNTGALITVNPAVFGPTPAQFASTTPAFADFSPQAGTRIES</sequence>
<evidence type="ECO:0000256" key="1">
    <source>
        <dbReference type="ARBA" id="ARBA00004571"/>
    </source>
</evidence>
<evidence type="ECO:0000256" key="6">
    <source>
        <dbReference type="ARBA" id="ARBA00023136"/>
    </source>
</evidence>
<dbReference type="AlphaFoldDB" id="A0A6J4NZK2"/>
<reference evidence="9" key="1">
    <citation type="submission" date="2020-02" db="EMBL/GenBank/DDBJ databases">
        <authorList>
            <person name="Meier V. D."/>
        </authorList>
    </citation>
    <scope>NUCLEOTIDE SEQUENCE</scope>
    <source>
        <strain evidence="9">AVDCRST_MAG74</strain>
    </source>
</reference>
<keyword evidence="7" id="KW-0998">Cell outer membrane</keyword>
<dbReference type="PANTHER" id="PTHR30069">
    <property type="entry name" value="TONB-DEPENDENT OUTER MEMBRANE RECEPTOR"/>
    <property type="match status" value="1"/>
</dbReference>
<evidence type="ECO:0000256" key="7">
    <source>
        <dbReference type="ARBA" id="ARBA00023237"/>
    </source>
</evidence>
<dbReference type="PANTHER" id="PTHR30069:SF29">
    <property type="entry name" value="HEMOGLOBIN AND HEMOGLOBIN-HAPTOGLOBIN-BINDING PROTEIN 1-RELATED"/>
    <property type="match status" value="1"/>
</dbReference>
<evidence type="ECO:0000256" key="4">
    <source>
        <dbReference type="ARBA" id="ARBA00022692"/>
    </source>
</evidence>
<dbReference type="GO" id="GO:0009279">
    <property type="term" value="C:cell outer membrane"/>
    <property type="evidence" value="ECO:0007669"/>
    <property type="project" value="UniProtKB-SubCell"/>
</dbReference>
<comment type="subcellular location">
    <subcellularLocation>
        <location evidence="1">Cell outer membrane</location>
        <topology evidence="1">Multi-pass membrane protein</topology>
    </subcellularLocation>
</comment>
<dbReference type="InterPro" id="IPR036942">
    <property type="entry name" value="Beta-barrel_TonB_sf"/>
</dbReference>
<accession>A0A6J4NZK2</accession>
<proteinExistence type="predicted"/>
<keyword evidence="5" id="KW-0732">Signal</keyword>
<dbReference type="Gene3D" id="2.40.170.20">
    <property type="entry name" value="TonB-dependent receptor, beta-barrel domain"/>
    <property type="match status" value="1"/>
</dbReference>
<dbReference type="GO" id="GO:0044718">
    <property type="term" value="P:siderophore transmembrane transport"/>
    <property type="evidence" value="ECO:0007669"/>
    <property type="project" value="TreeGrafter"/>
</dbReference>
<evidence type="ECO:0000256" key="2">
    <source>
        <dbReference type="ARBA" id="ARBA00022448"/>
    </source>
</evidence>
<name>A0A6J4NZK2_9BACT</name>
<organism evidence="9">
    <name type="scientific">uncultured Pyrinomonadaceae bacterium</name>
    <dbReference type="NCBI Taxonomy" id="2283094"/>
    <lineage>
        <taxon>Bacteria</taxon>
        <taxon>Pseudomonadati</taxon>
        <taxon>Acidobacteriota</taxon>
        <taxon>Blastocatellia</taxon>
        <taxon>Blastocatellales</taxon>
        <taxon>Pyrinomonadaceae</taxon>
        <taxon>environmental samples</taxon>
    </lineage>
</organism>
<keyword evidence="3" id="KW-1134">Transmembrane beta strand</keyword>
<protein>
    <recommendedName>
        <fullName evidence="8">TonB-dependent transporter Oar-like beta-barrel domain-containing protein</fullName>
    </recommendedName>
</protein>
<evidence type="ECO:0000313" key="9">
    <source>
        <dbReference type="EMBL" id="CAA9399750.1"/>
    </source>
</evidence>
<dbReference type="InterPro" id="IPR039426">
    <property type="entry name" value="TonB-dep_rcpt-like"/>
</dbReference>
<keyword evidence="2" id="KW-0813">Transport</keyword>
<keyword evidence="4" id="KW-0812">Transmembrane</keyword>
<dbReference type="GO" id="GO:0015344">
    <property type="term" value="F:siderophore uptake transmembrane transporter activity"/>
    <property type="evidence" value="ECO:0007669"/>
    <property type="project" value="TreeGrafter"/>
</dbReference>
<evidence type="ECO:0000259" key="8">
    <source>
        <dbReference type="Pfam" id="PF25183"/>
    </source>
</evidence>
<dbReference type="EMBL" id="CADCUR010000125">
    <property type="protein sequence ID" value="CAA9399750.1"/>
    <property type="molecule type" value="Genomic_DNA"/>
</dbReference>
<gene>
    <name evidence="9" type="ORF">AVDCRST_MAG74-1587</name>
</gene>
<dbReference type="SUPFAM" id="SSF56935">
    <property type="entry name" value="Porins"/>
    <property type="match status" value="1"/>
</dbReference>
<feature type="domain" description="TonB-dependent transporter Oar-like beta-barrel" evidence="8">
    <location>
        <begin position="4"/>
        <end position="397"/>
    </location>
</feature>
<evidence type="ECO:0000256" key="5">
    <source>
        <dbReference type="ARBA" id="ARBA00022729"/>
    </source>
</evidence>
<dbReference type="Pfam" id="PF25183">
    <property type="entry name" value="OMP_b-brl_4"/>
    <property type="match status" value="1"/>
</dbReference>